<dbReference type="Proteomes" id="UP000001194">
    <property type="component" value="Unassembled WGS sequence"/>
</dbReference>
<evidence type="ECO:0000259" key="5">
    <source>
        <dbReference type="PROSITE" id="PS50865"/>
    </source>
</evidence>
<evidence type="ECO:0000256" key="4">
    <source>
        <dbReference type="PROSITE-ProRule" id="PRU00134"/>
    </source>
</evidence>
<keyword evidence="3" id="KW-0862">Zinc</keyword>
<dbReference type="SUPFAM" id="SSF144232">
    <property type="entry name" value="HIT/MYND zinc finger-like"/>
    <property type="match status" value="1"/>
</dbReference>
<dbReference type="RefSeq" id="XP_001879661.1">
    <property type="nucleotide sequence ID" value="XM_001879626.1"/>
</dbReference>
<keyword evidence="7" id="KW-1185">Reference proteome</keyword>
<dbReference type="GO" id="GO:0008270">
    <property type="term" value="F:zinc ion binding"/>
    <property type="evidence" value="ECO:0007669"/>
    <property type="project" value="UniProtKB-KW"/>
</dbReference>
<dbReference type="EMBL" id="DS547099">
    <property type="protein sequence ID" value="EDR09312.1"/>
    <property type="molecule type" value="Genomic_DNA"/>
</dbReference>
<dbReference type="PANTHER" id="PTHR28069:SF2">
    <property type="entry name" value="GH20023P"/>
    <property type="match status" value="1"/>
</dbReference>
<dbReference type="PROSITE" id="PS50865">
    <property type="entry name" value="ZF_MYND_2"/>
    <property type="match status" value="1"/>
</dbReference>
<dbReference type="InterPro" id="IPR002893">
    <property type="entry name" value="Znf_MYND"/>
</dbReference>
<dbReference type="Pfam" id="PF01753">
    <property type="entry name" value="zf-MYND"/>
    <property type="match status" value="1"/>
</dbReference>
<dbReference type="OrthoDB" id="432970at2759"/>
<keyword evidence="1" id="KW-0479">Metal-binding</keyword>
<dbReference type="PROSITE" id="PS51257">
    <property type="entry name" value="PROKAR_LIPOPROTEIN"/>
    <property type="match status" value="1"/>
</dbReference>
<dbReference type="InterPro" id="IPR046824">
    <property type="entry name" value="Mss51-like_C"/>
</dbReference>
<evidence type="ECO:0000313" key="6">
    <source>
        <dbReference type="EMBL" id="EDR09312.1"/>
    </source>
</evidence>
<dbReference type="PANTHER" id="PTHR28069">
    <property type="entry name" value="GH20023P"/>
    <property type="match status" value="1"/>
</dbReference>
<dbReference type="Pfam" id="PF20179">
    <property type="entry name" value="MSS51_C"/>
    <property type="match status" value="1"/>
</dbReference>
<feature type="domain" description="MYND-type" evidence="5">
    <location>
        <begin position="18"/>
        <end position="59"/>
    </location>
</feature>
<gene>
    <name evidence="6" type="ORF">LACBIDRAFT_318751</name>
</gene>
<evidence type="ECO:0000256" key="1">
    <source>
        <dbReference type="ARBA" id="ARBA00022723"/>
    </source>
</evidence>
<dbReference type="GeneID" id="6075525"/>
<sequence>MNLAQRVPPMTANIGQACFKCFKDETQGIDLQKCSRCRSVSYCGSACQKADWPRHKTLCKGLHDLLEHTTSPIQYSALFELQSSIDDTKALNNVIGICVRNDIAAIEGLIGRPLDVIERNVFAWEPRCSACGRTDRISHIETKGTSDTLITGPLRACSGCRMCFFCCDGHWSAVRNRHTAIPSEDGHDGLTQCQLNQEIREDIRLANLITGAPTPTGQFQWAPERVKSAWSSLKHLTWQSDFDPEVRSAFQLPSDANVGPYVRAASDGLSMPMTILWALENLNEDETWTQKKILNIHLLGAEQQEIMNAQLFEEILHRLPLVNSIHLVLCGPDVANLVTSREQGKVVEMETCRDCQRKGRRRVSEHYAKTYHAYALSDRFVPPDLAVAFNSGSSEEDVASWRQTMKVLIQRKIPSVFTAYNRVEAEAEANILRDAGAQLISALGPVKNPWGSILVKTEPNAVTGFYAVNGWLAGGFK</sequence>
<dbReference type="Gene3D" id="6.10.140.2220">
    <property type="match status" value="1"/>
</dbReference>
<evidence type="ECO:0000256" key="2">
    <source>
        <dbReference type="ARBA" id="ARBA00022771"/>
    </source>
</evidence>
<dbReference type="HOGENOM" id="CLU_045558_0_0_1"/>
<dbReference type="InParanoid" id="B0D700"/>
<proteinExistence type="predicted"/>
<organism evidence="7">
    <name type="scientific">Laccaria bicolor (strain S238N-H82 / ATCC MYA-4686)</name>
    <name type="common">Bicoloured deceiver</name>
    <name type="synonym">Laccaria laccata var. bicolor</name>
    <dbReference type="NCBI Taxonomy" id="486041"/>
    <lineage>
        <taxon>Eukaryota</taxon>
        <taxon>Fungi</taxon>
        <taxon>Dikarya</taxon>
        <taxon>Basidiomycota</taxon>
        <taxon>Agaricomycotina</taxon>
        <taxon>Agaricomycetes</taxon>
        <taxon>Agaricomycetidae</taxon>
        <taxon>Agaricales</taxon>
        <taxon>Agaricineae</taxon>
        <taxon>Hydnangiaceae</taxon>
        <taxon>Laccaria</taxon>
    </lineage>
</organism>
<protein>
    <submittedName>
        <fullName evidence="6">Predicted protein</fullName>
    </submittedName>
</protein>
<accession>B0D700</accession>
<evidence type="ECO:0000256" key="3">
    <source>
        <dbReference type="ARBA" id="ARBA00022833"/>
    </source>
</evidence>
<evidence type="ECO:0000313" key="7">
    <source>
        <dbReference type="Proteomes" id="UP000001194"/>
    </source>
</evidence>
<name>B0D700_LACBS</name>
<keyword evidence="2 4" id="KW-0863">Zinc-finger</keyword>
<dbReference type="AlphaFoldDB" id="B0D700"/>
<dbReference type="KEGG" id="lbc:LACBIDRAFT_318751"/>
<reference evidence="6 7" key="1">
    <citation type="journal article" date="2008" name="Nature">
        <title>The genome of Laccaria bicolor provides insights into mycorrhizal symbiosis.</title>
        <authorList>
            <person name="Martin F."/>
            <person name="Aerts A."/>
            <person name="Ahren D."/>
            <person name="Brun A."/>
            <person name="Danchin E.G.J."/>
            <person name="Duchaussoy F."/>
            <person name="Gibon J."/>
            <person name="Kohler A."/>
            <person name="Lindquist E."/>
            <person name="Pereda V."/>
            <person name="Salamov A."/>
            <person name="Shapiro H.J."/>
            <person name="Wuyts J."/>
            <person name="Blaudez D."/>
            <person name="Buee M."/>
            <person name="Brokstein P."/>
            <person name="Canbaeck B."/>
            <person name="Cohen D."/>
            <person name="Courty P.E."/>
            <person name="Coutinho P.M."/>
            <person name="Delaruelle C."/>
            <person name="Detter J.C."/>
            <person name="Deveau A."/>
            <person name="DiFazio S."/>
            <person name="Duplessis S."/>
            <person name="Fraissinet-Tachet L."/>
            <person name="Lucic E."/>
            <person name="Frey-Klett P."/>
            <person name="Fourrey C."/>
            <person name="Feussner I."/>
            <person name="Gay G."/>
            <person name="Grimwood J."/>
            <person name="Hoegger P.J."/>
            <person name="Jain P."/>
            <person name="Kilaru S."/>
            <person name="Labbe J."/>
            <person name="Lin Y.C."/>
            <person name="Legue V."/>
            <person name="Le Tacon F."/>
            <person name="Marmeisse R."/>
            <person name="Melayah D."/>
            <person name="Montanini B."/>
            <person name="Muratet M."/>
            <person name="Nehls U."/>
            <person name="Niculita-Hirzel H."/>
            <person name="Oudot-Le Secq M.P."/>
            <person name="Peter M."/>
            <person name="Quesneville H."/>
            <person name="Rajashekar B."/>
            <person name="Reich M."/>
            <person name="Rouhier N."/>
            <person name="Schmutz J."/>
            <person name="Yin T."/>
            <person name="Chalot M."/>
            <person name="Henrissat B."/>
            <person name="Kuees U."/>
            <person name="Lucas S."/>
            <person name="Van de Peer Y."/>
            <person name="Podila G.K."/>
            <person name="Polle A."/>
            <person name="Pukkila P.J."/>
            <person name="Richardson P.M."/>
            <person name="Rouze P."/>
            <person name="Sanders I.R."/>
            <person name="Stajich J.E."/>
            <person name="Tunlid A."/>
            <person name="Tuskan G."/>
            <person name="Grigoriev I.V."/>
        </authorList>
    </citation>
    <scope>NUCLEOTIDE SEQUENCE [LARGE SCALE GENOMIC DNA]</scope>
    <source>
        <strain evidence="7">S238N-H82 / ATCC MYA-4686</strain>
    </source>
</reference>
<dbReference type="PROSITE" id="PS01360">
    <property type="entry name" value="ZF_MYND_1"/>
    <property type="match status" value="1"/>
</dbReference>